<accession>A6YFS2</accession>
<geneLocation type="plasmid" evidence="1">
    <name>pChr15</name>
</geneLocation>
<proteinExistence type="predicted"/>
<dbReference type="AlphaFoldDB" id="A6YFS2"/>
<protein>
    <submittedName>
        <fullName evidence="1">Uncharacterized protein</fullName>
    </submittedName>
</protein>
<keyword evidence="1" id="KW-0614">Plasmid</keyword>
<evidence type="ECO:0000313" key="1">
    <source>
        <dbReference type="EMBL" id="ABR67083.1"/>
    </source>
</evidence>
<dbReference type="EMBL" id="EF495212">
    <property type="protein sequence ID" value="ABR67083.1"/>
    <property type="molecule type" value="Genomic_DNA"/>
</dbReference>
<reference evidence="1" key="1">
    <citation type="journal article" date="2008" name="Plasmid">
        <title>Comparative analysis of eight Arthrobacter plasmids.</title>
        <authorList>
            <person name="Jerke K."/>
            <person name="Nakatsu C.H."/>
            <person name="Beasley F."/>
            <person name="Konopka A."/>
        </authorList>
    </citation>
    <scope>NUCLEOTIDE SEQUENCE</scope>
    <source>
        <strain evidence="1">Chr15</strain>
        <plasmid evidence="1">pChr15</plasmid>
    </source>
</reference>
<name>A6YFS2_9MICC</name>
<organism evidence="1">
    <name type="scientific">Arthrobacter sp. Chr15</name>
    <dbReference type="NCBI Taxonomy" id="447032"/>
    <lineage>
        <taxon>Bacteria</taxon>
        <taxon>Bacillati</taxon>
        <taxon>Actinomycetota</taxon>
        <taxon>Actinomycetes</taxon>
        <taxon>Micrococcales</taxon>
        <taxon>Micrococcaceae</taxon>
        <taxon>Arthrobacter</taxon>
    </lineage>
</organism>
<sequence length="316" mass="32951">MPRMCAARSAAASALYANGDCSTSPARVSRKTTAWAGVCSMRRSVSVIVLDPFMRCGLAGRWGLPPGKESGWLGGLVESEKLLRGFDQMFRNVRFVAVVGFAQHNYVAAVHVSQNAGFFQHQLRGAAVRCKRHDLAFFVQVEVPVIDGDGFDVPGHKGLQGLQSGVDGFDPCRFRQIGGDDQGGAGAHGFVLSESDGGGAPPIGGAPVQWWLGGGGEIAGHPVPAGHFGGRFGQVVRALGLSVLPVEERLLTYRGPEPCLGPVKGGPYVALAVGGHAEQVPDLIGGADPGDHDIGPLAQVPAVTAQAGDPRPIRVR</sequence>